<sequence length="501" mass="52142">MEHVNYEERYPTVVTPENTPNYYPDYSRPQTASSAPAYSEKILLDNKKQAEAHVYPEVVGKDVPLKTFYSTAVTTGDEHNSFLPPTESRKYCGMSKKTFLIALGVGAFVVVAVVAGAIGGALASRKSSKTSASAVVPCTGSQCSSSSIGSSQTGTAVSAASGTGNPGSAASATGTSGSASPTSTSSIATTLDTTASIGAIAASTVQSSTNAVYVHLYYQQGSNIAYRTYPGKGSYGVAQALPLSVQPKTGTSIAASEFLDANSNYMLVFYQDASNNIICANFTSALGTNNLTLTKSVQIAAGTTAHPASSLAAAYLGADAGSWRVYYQGTDGTILELVGLAKGWKAGAVLSADAVGGSPLSLSMVTAPEMNIFYVDSSTTNLYSVSYNDGWQTPSPLTGTTITKWNGSDTSLAAIQESEPNYLRTYYIGTDSEIHEFYGNPGEAFSPKSDQSPYWDVLDSQGPGAIAGIGWSDQVRLYYVSGGKIVQTALSNATWGSTTSF</sequence>
<organism evidence="4 5">
    <name type="scientific">Hyaloscypha variabilis (strain UAMH 11265 / GT02V1 / F)</name>
    <name type="common">Meliniomyces variabilis</name>
    <dbReference type="NCBI Taxonomy" id="1149755"/>
    <lineage>
        <taxon>Eukaryota</taxon>
        <taxon>Fungi</taxon>
        <taxon>Dikarya</taxon>
        <taxon>Ascomycota</taxon>
        <taxon>Pezizomycotina</taxon>
        <taxon>Leotiomycetes</taxon>
        <taxon>Helotiales</taxon>
        <taxon>Hyaloscyphaceae</taxon>
        <taxon>Hyaloscypha</taxon>
        <taxon>Hyaloscypha variabilis</taxon>
    </lineage>
</organism>
<dbReference type="SUPFAM" id="SSF89372">
    <property type="entry name" value="Fucose-specific lectin"/>
    <property type="match status" value="1"/>
</dbReference>
<comment type="similarity">
    <text evidence="1">Belongs to the fungal fucose-specific lectin family.</text>
</comment>
<proteinExistence type="inferred from homology"/>
<keyword evidence="3" id="KW-0812">Transmembrane</keyword>
<evidence type="ECO:0000256" key="2">
    <source>
        <dbReference type="SAM" id="MobiDB-lite"/>
    </source>
</evidence>
<keyword evidence="5" id="KW-1185">Reference proteome</keyword>
<gene>
    <name evidence="4" type="ORF">L207DRAFT_517454</name>
</gene>
<dbReference type="OrthoDB" id="4696326at2759"/>
<accession>A0A2J6R6X5</accession>
<dbReference type="EMBL" id="KZ613954">
    <property type="protein sequence ID" value="PMD34263.1"/>
    <property type="molecule type" value="Genomic_DNA"/>
</dbReference>
<dbReference type="Gene3D" id="2.120.10.70">
    <property type="entry name" value="Fucose-specific lectin"/>
    <property type="match status" value="2"/>
</dbReference>
<keyword evidence="3" id="KW-1133">Transmembrane helix</keyword>
<feature type="region of interest" description="Disordered" evidence="2">
    <location>
        <begin position="154"/>
        <end position="185"/>
    </location>
</feature>
<keyword evidence="3" id="KW-0472">Membrane</keyword>
<evidence type="ECO:0000313" key="5">
    <source>
        <dbReference type="Proteomes" id="UP000235786"/>
    </source>
</evidence>
<reference evidence="4 5" key="1">
    <citation type="submission" date="2016-04" db="EMBL/GenBank/DDBJ databases">
        <title>A degradative enzymes factory behind the ericoid mycorrhizal symbiosis.</title>
        <authorList>
            <consortium name="DOE Joint Genome Institute"/>
            <person name="Martino E."/>
            <person name="Morin E."/>
            <person name="Grelet G."/>
            <person name="Kuo A."/>
            <person name="Kohler A."/>
            <person name="Daghino S."/>
            <person name="Barry K."/>
            <person name="Choi C."/>
            <person name="Cichocki N."/>
            <person name="Clum A."/>
            <person name="Copeland A."/>
            <person name="Hainaut M."/>
            <person name="Haridas S."/>
            <person name="Labutti K."/>
            <person name="Lindquist E."/>
            <person name="Lipzen A."/>
            <person name="Khouja H.-R."/>
            <person name="Murat C."/>
            <person name="Ohm R."/>
            <person name="Olson A."/>
            <person name="Spatafora J."/>
            <person name="Veneault-Fourrey C."/>
            <person name="Henrissat B."/>
            <person name="Grigoriev I."/>
            <person name="Martin F."/>
            <person name="Perotto S."/>
        </authorList>
    </citation>
    <scope>NUCLEOTIDE SEQUENCE [LARGE SCALE GENOMIC DNA]</scope>
    <source>
        <strain evidence="4 5">F</strain>
    </source>
</reference>
<evidence type="ECO:0000256" key="3">
    <source>
        <dbReference type="SAM" id="Phobius"/>
    </source>
</evidence>
<feature type="transmembrane region" description="Helical" evidence="3">
    <location>
        <begin position="99"/>
        <end position="123"/>
    </location>
</feature>
<protein>
    <submittedName>
        <fullName evidence="4">Uncharacterized protein</fullName>
    </submittedName>
</protein>
<dbReference type="AlphaFoldDB" id="A0A2J6R6X5"/>
<name>A0A2J6R6X5_HYAVF</name>
<evidence type="ECO:0000256" key="1">
    <source>
        <dbReference type="ARBA" id="ARBA00009042"/>
    </source>
</evidence>
<dbReference type="Pfam" id="PF07938">
    <property type="entry name" value="Fungal_lectin"/>
    <property type="match status" value="1"/>
</dbReference>
<dbReference type="Proteomes" id="UP000235786">
    <property type="component" value="Unassembled WGS sequence"/>
</dbReference>
<evidence type="ECO:0000313" key="4">
    <source>
        <dbReference type="EMBL" id="PMD34263.1"/>
    </source>
</evidence>
<dbReference type="InterPro" id="IPR012475">
    <property type="entry name" value="Fungal_lectin"/>
</dbReference>